<evidence type="ECO:0000313" key="1">
    <source>
        <dbReference type="EMBL" id="MBB3327067.1"/>
    </source>
</evidence>
<name>A0A7W5P757_9ACTN</name>
<dbReference type="Proteomes" id="UP000565572">
    <property type="component" value="Unassembled WGS sequence"/>
</dbReference>
<comment type="caution">
    <text evidence="1">The sequence shown here is derived from an EMBL/GenBank/DDBJ whole genome shotgun (WGS) entry which is preliminary data.</text>
</comment>
<dbReference type="EMBL" id="JACHZG010000001">
    <property type="protein sequence ID" value="MBB3327067.1"/>
    <property type="molecule type" value="Genomic_DNA"/>
</dbReference>
<reference evidence="1 2" key="1">
    <citation type="submission" date="2020-08" db="EMBL/GenBank/DDBJ databases">
        <title>Sequencing the genomes of 1000 actinobacteria strains.</title>
        <authorList>
            <person name="Klenk H.-P."/>
        </authorList>
    </citation>
    <scope>NUCLEOTIDE SEQUENCE [LARGE SCALE GENOMIC DNA]</scope>
    <source>
        <strain evidence="1 2">DSM 11053</strain>
    </source>
</reference>
<gene>
    <name evidence="1" type="ORF">FHX39_002011</name>
</gene>
<protein>
    <recommendedName>
        <fullName evidence="3">PIN domain-containing protein</fullName>
    </recommendedName>
</protein>
<dbReference type="RefSeq" id="WP_183338031.1">
    <property type="nucleotide sequence ID" value="NZ_JACHZG010000001.1"/>
</dbReference>
<evidence type="ECO:0000313" key="2">
    <source>
        <dbReference type="Proteomes" id="UP000565572"/>
    </source>
</evidence>
<sequence length="181" mass="20373">MDPNDPAAVFTGLPTRLYLDTGVLQRLWDFGGVVWEDEPFEPSARAARVPHLADDLEALRRIFEVNDRAGFEFVVTEASLREVEARGQAGYTRWVRDVEDTWLVQSEGVVHEPVAMERLGSVSSKDWLLVHDALTTSCDGFLTADRPLASQAPILVRKTGLRVLLPADHWALLARWAPLWR</sequence>
<proteinExistence type="predicted"/>
<organism evidence="1 2">
    <name type="scientific">Microlunatus antarcticus</name>
    <dbReference type="NCBI Taxonomy" id="53388"/>
    <lineage>
        <taxon>Bacteria</taxon>
        <taxon>Bacillati</taxon>
        <taxon>Actinomycetota</taxon>
        <taxon>Actinomycetes</taxon>
        <taxon>Propionibacteriales</taxon>
        <taxon>Propionibacteriaceae</taxon>
        <taxon>Microlunatus</taxon>
    </lineage>
</organism>
<accession>A0A7W5P757</accession>
<dbReference type="AlphaFoldDB" id="A0A7W5P757"/>
<keyword evidence="2" id="KW-1185">Reference proteome</keyword>
<evidence type="ECO:0008006" key="3">
    <source>
        <dbReference type="Google" id="ProtNLM"/>
    </source>
</evidence>